<accession>A0AAE3M2Q4</accession>
<dbReference type="Proteomes" id="UP001209229">
    <property type="component" value="Unassembled WGS sequence"/>
</dbReference>
<gene>
    <name evidence="1" type="ORF">OM075_06505</name>
</gene>
<dbReference type="InterPro" id="IPR046144">
    <property type="entry name" value="DUF6146"/>
</dbReference>
<dbReference type="Pfam" id="PF19643">
    <property type="entry name" value="DUF6146"/>
    <property type="match status" value="1"/>
</dbReference>
<evidence type="ECO:0000313" key="2">
    <source>
        <dbReference type="Proteomes" id="UP001209229"/>
    </source>
</evidence>
<dbReference type="EMBL" id="JAPDPJ010000010">
    <property type="protein sequence ID" value="MCW3786112.1"/>
    <property type="molecule type" value="Genomic_DNA"/>
</dbReference>
<sequence>MKASIFLAITILTLVSCQTKQVSSEKTTSLPKIEESESDSLQYDLIIFDIKFDSFLAMQPSMEFYSQEYYENWNYQYVTEWSIRHDNPIRYGDFYQTRIDYEQSIDYGMELNYKLYYYFLFIEKEYGITLIRRAKTAM</sequence>
<dbReference type="AlphaFoldDB" id="A0AAE3M2Q4"/>
<reference evidence="1" key="1">
    <citation type="submission" date="2022-10" db="EMBL/GenBank/DDBJ databases">
        <authorList>
            <person name="Yu W.X."/>
        </authorList>
    </citation>
    <scope>NUCLEOTIDE SEQUENCE</scope>
    <source>
        <strain evidence="1">AAT</strain>
    </source>
</reference>
<evidence type="ECO:0000313" key="1">
    <source>
        <dbReference type="EMBL" id="MCW3786112.1"/>
    </source>
</evidence>
<proteinExistence type="predicted"/>
<comment type="caution">
    <text evidence="1">The sequence shown here is derived from an EMBL/GenBank/DDBJ whole genome shotgun (WGS) entry which is preliminary data.</text>
</comment>
<keyword evidence="2" id="KW-1185">Reference proteome</keyword>
<protein>
    <submittedName>
        <fullName evidence="1">DUF6146 family protein</fullName>
    </submittedName>
</protein>
<dbReference type="RefSeq" id="WP_301189682.1">
    <property type="nucleotide sequence ID" value="NZ_JAPDPJ010000010.1"/>
</dbReference>
<dbReference type="PROSITE" id="PS51257">
    <property type="entry name" value="PROKAR_LIPOPROTEIN"/>
    <property type="match status" value="1"/>
</dbReference>
<name>A0AAE3M2Q4_9BACT</name>
<organism evidence="1 2">
    <name type="scientific">Plebeiibacterium sediminum</name>
    <dbReference type="NCBI Taxonomy" id="2992112"/>
    <lineage>
        <taxon>Bacteria</taxon>
        <taxon>Pseudomonadati</taxon>
        <taxon>Bacteroidota</taxon>
        <taxon>Bacteroidia</taxon>
        <taxon>Marinilabiliales</taxon>
        <taxon>Marinilabiliaceae</taxon>
        <taxon>Plebeiibacterium</taxon>
    </lineage>
</organism>